<evidence type="ECO:0000256" key="2">
    <source>
        <dbReference type="ARBA" id="ARBA00022679"/>
    </source>
</evidence>
<evidence type="ECO:0000313" key="16">
    <source>
        <dbReference type="Proteomes" id="UP000054845"/>
    </source>
</evidence>
<evidence type="ECO:0000256" key="5">
    <source>
        <dbReference type="ARBA" id="ARBA00022989"/>
    </source>
</evidence>
<dbReference type="Pfam" id="PF01529">
    <property type="entry name" value="DHHC"/>
    <property type="match status" value="1"/>
</dbReference>
<keyword evidence="7 11" id="KW-0564">Palmitate</keyword>
<feature type="region of interest" description="Disordered" evidence="13">
    <location>
        <begin position="530"/>
        <end position="657"/>
    </location>
</feature>
<feature type="compositionally biased region" description="Basic and acidic residues" evidence="13">
    <location>
        <begin position="18"/>
        <end position="29"/>
    </location>
</feature>
<dbReference type="OrthoDB" id="331948at2759"/>
<dbReference type="PANTHER" id="PTHR12246">
    <property type="entry name" value="PALMITOYLTRANSFERASE ZDHHC16"/>
    <property type="match status" value="1"/>
</dbReference>
<evidence type="ECO:0000256" key="10">
    <source>
        <dbReference type="ARBA" id="ARBA00048048"/>
    </source>
</evidence>
<reference evidence="15 16" key="1">
    <citation type="submission" date="2014-09" db="EMBL/GenBank/DDBJ databases">
        <authorList>
            <person name="Magalhaes I.L.F."/>
            <person name="Oliveira U."/>
            <person name="Santos F.R."/>
            <person name="Vidigal T.H.D.A."/>
            <person name="Brescovit A.D."/>
            <person name="Santos A.J."/>
        </authorList>
    </citation>
    <scope>NUCLEOTIDE SEQUENCE [LARGE SCALE GENOMIC DNA]</scope>
</reference>
<keyword evidence="8 11" id="KW-0449">Lipoprotein</keyword>
<dbReference type="EMBL" id="CCYA01000243">
    <property type="protein sequence ID" value="CEH14434.1"/>
    <property type="molecule type" value="Genomic_DNA"/>
</dbReference>
<feature type="compositionally biased region" description="Basic and acidic residues" evidence="13">
    <location>
        <begin position="333"/>
        <end position="345"/>
    </location>
</feature>
<evidence type="ECO:0000313" key="15">
    <source>
        <dbReference type="EMBL" id="CEH14434.1"/>
    </source>
</evidence>
<evidence type="ECO:0000256" key="7">
    <source>
        <dbReference type="ARBA" id="ARBA00023139"/>
    </source>
</evidence>
<keyword evidence="9 11" id="KW-0012">Acyltransferase</keyword>
<keyword evidence="2 11" id="KW-0808">Transferase</keyword>
<dbReference type="AlphaFoldDB" id="A0A0N7L9Q4"/>
<feature type="region of interest" description="Disordered" evidence="13">
    <location>
        <begin position="447"/>
        <end position="490"/>
    </location>
</feature>
<feature type="domain" description="Palmitoyltransferase DHHC" evidence="14">
    <location>
        <begin position="148"/>
        <end position="275"/>
    </location>
</feature>
<dbReference type="EC" id="2.3.1.225" evidence="11"/>
<keyword evidence="4 11" id="KW-0256">Endoplasmic reticulum</keyword>
<gene>
    <name evidence="11" type="primary">PFA4</name>
</gene>
<dbReference type="InterPro" id="IPR001594">
    <property type="entry name" value="Palmitoyltrfase_DHHC"/>
</dbReference>
<comment type="domain">
    <text evidence="11 12">The DHHC domain is required for palmitoyltransferase activity.</text>
</comment>
<feature type="region of interest" description="Disordered" evidence="13">
    <location>
        <begin position="333"/>
        <end position="382"/>
    </location>
</feature>
<feature type="compositionally biased region" description="Polar residues" evidence="13">
    <location>
        <begin position="618"/>
        <end position="646"/>
    </location>
</feature>
<evidence type="ECO:0000256" key="9">
    <source>
        <dbReference type="ARBA" id="ARBA00023315"/>
    </source>
</evidence>
<dbReference type="InterPro" id="IPR033682">
    <property type="entry name" value="PFA4"/>
</dbReference>
<protein>
    <recommendedName>
        <fullName evidence="11">Palmitoyltransferase PFA4</fullName>
        <ecNumber evidence="11">2.3.1.225</ecNumber>
    </recommendedName>
    <alternativeName>
        <fullName evidence="11">Protein S-acyltransferase</fullName>
        <shortName evidence="11">PAT</shortName>
    </alternativeName>
    <alternativeName>
        <fullName evidence="11">Protein fatty acyltransferase 4</fullName>
    </alternativeName>
</protein>
<dbReference type="STRING" id="401625.A0A0N7L9Q4"/>
<organism evidence="15 16">
    <name type="scientific">Ceraceosorus bombacis</name>
    <dbReference type="NCBI Taxonomy" id="401625"/>
    <lineage>
        <taxon>Eukaryota</taxon>
        <taxon>Fungi</taxon>
        <taxon>Dikarya</taxon>
        <taxon>Basidiomycota</taxon>
        <taxon>Ustilaginomycotina</taxon>
        <taxon>Exobasidiomycetes</taxon>
        <taxon>Ceraceosorales</taxon>
        <taxon>Ceraceosoraceae</taxon>
        <taxon>Ceraceosorus</taxon>
    </lineage>
</organism>
<proteinExistence type="inferred from homology"/>
<dbReference type="GO" id="GO:0019706">
    <property type="term" value="F:protein-cysteine S-palmitoyltransferase activity"/>
    <property type="evidence" value="ECO:0007669"/>
    <property type="project" value="UniProtKB-UniRule"/>
</dbReference>
<keyword evidence="3 11" id="KW-0812">Transmembrane</keyword>
<evidence type="ECO:0000256" key="4">
    <source>
        <dbReference type="ARBA" id="ARBA00022824"/>
    </source>
</evidence>
<dbReference type="PROSITE" id="PS50216">
    <property type="entry name" value="DHHC"/>
    <property type="match status" value="1"/>
</dbReference>
<keyword evidence="6 11" id="KW-0472">Membrane</keyword>
<evidence type="ECO:0000259" key="14">
    <source>
        <dbReference type="Pfam" id="PF01529"/>
    </source>
</evidence>
<evidence type="ECO:0000256" key="8">
    <source>
        <dbReference type="ARBA" id="ARBA00023288"/>
    </source>
</evidence>
<dbReference type="InterPro" id="IPR039859">
    <property type="entry name" value="PFA4/ZDH16/20/ERF2-like"/>
</dbReference>
<evidence type="ECO:0000256" key="6">
    <source>
        <dbReference type="ARBA" id="ARBA00023136"/>
    </source>
</evidence>
<feature type="transmembrane region" description="Helical" evidence="11 12">
    <location>
        <begin position="234"/>
        <end position="261"/>
    </location>
</feature>
<comment type="caution">
    <text evidence="11">Lacks conserved residue(s) required for the propagation of feature annotation.</text>
</comment>
<keyword evidence="5 11" id="KW-1133">Transmembrane helix</keyword>
<dbReference type="HAMAP" id="MF_03199">
    <property type="entry name" value="DHHC_PAT_PFA4"/>
    <property type="match status" value="1"/>
</dbReference>
<evidence type="ECO:0000256" key="3">
    <source>
        <dbReference type="ARBA" id="ARBA00022692"/>
    </source>
</evidence>
<feature type="compositionally biased region" description="Basic and acidic residues" evidence="13">
    <location>
        <begin position="585"/>
        <end position="607"/>
    </location>
</feature>
<comment type="similarity">
    <text evidence="11">Belongs to the DHHC palmitoyltransferase family. PFA4 subfamily.</text>
</comment>
<comment type="catalytic activity">
    <reaction evidence="10 11 12">
        <text>L-cysteinyl-[protein] + hexadecanoyl-CoA = S-hexadecanoyl-L-cysteinyl-[protein] + CoA</text>
        <dbReference type="Rhea" id="RHEA:36683"/>
        <dbReference type="Rhea" id="RHEA-COMP:10131"/>
        <dbReference type="Rhea" id="RHEA-COMP:11032"/>
        <dbReference type="ChEBI" id="CHEBI:29950"/>
        <dbReference type="ChEBI" id="CHEBI:57287"/>
        <dbReference type="ChEBI" id="CHEBI:57379"/>
        <dbReference type="ChEBI" id="CHEBI:74151"/>
        <dbReference type="EC" id="2.3.1.225"/>
    </reaction>
</comment>
<feature type="transmembrane region" description="Helical" evidence="11 12">
    <location>
        <begin position="86"/>
        <end position="105"/>
    </location>
</feature>
<evidence type="ECO:0000256" key="11">
    <source>
        <dbReference type="HAMAP-Rule" id="MF_03199"/>
    </source>
</evidence>
<evidence type="ECO:0000256" key="1">
    <source>
        <dbReference type="ARBA" id="ARBA00004141"/>
    </source>
</evidence>
<feature type="region of interest" description="Disordered" evidence="13">
    <location>
        <begin position="1"/>
        <end position="35"/>
    </location>
</feature>
<evidence type="ECO:0000256" key="12">
    <source>
        <dbReference type="RuleBase" id="RU079119"/>
    </source>
</evidence>
<dbReference type="Proteomes" id="UP000054845">
    <property type="component" value="Unassembled WGS sequence"/>
</dbReference>
<feature type="transmembrane region" description="Helical" evidence="11 12">
    <location>
        <begin position="51"/>
        <end position="74"/>
    </location>
</feature>
<accession>A0A0N7L9Q4</accession>
<sequence length="689" mass="75780">MSIAAEATRSGVMGHDTVSSDHHAADDGHGGPSILRRMQDRRTPLKLSERIWVAGTLSLIFFLVLSVQYIVVIYYKATPAMGLADLALVLGPFNALAGFLLYNYFLAALSSPGRVPNGWVPSIPSGPGVPDEGTAAASEFVEVKKSGAPRWCKVCRAPKPPRAHHCRQCQRCTLRMDHHCPWIANCVGHRNYAAFIRFLAAVDVTCAYHLLMLSARVADAWGGGNMYRSPTTPIMLLMVLNYALCVPVLLLVGMFSMYHFYCAANNSTTIEGWEKDRVATMVRRGRVREIQYPYDLGLVRNLQASLGSNPLLWCWPQPTPGDGLHYPLRDGADPKDAYRWPPKDPNRRKRLHAHDPGTAFKLPESGPFTYGNGFNPKLQPSNGLRRRIQETEGAGKASEDQAQHATGVDALQRSALPPYHPDYEPPGLSEEVEYINTDAEAAGMTEAGCLPSGAEHGSRRKETFPQMWADDDESAESVTESGSEYSQEVDMFSRSRVRRGSEGYEVRPKRFDLTFSHDATWQVGMDGGGVGYASDEEGEYSDYGSHGAQELRGSGGRATGRASSLAMGSDDGRVSDFDDDEEGDWSERDAREEQLRKQLHEERRNKDWQPAYDPPENWSPTTTTSKEANGSALANSTTVDTATADSVQAPDSRPLLPSEIMRRRVEWHAHMAALAASEDESATSTGPIA</sequence>
<feature type="compositionally biased region" description="Polar residues" evidence="13">
    <location>
        <begin position="476"/>
        <end position="486"/>
    </location>
</feature>
<evidence type="ECO:0000256" key="13">
    <source>
        <dbReference type="SAM" id="MobiDB-lite"/>
    </source>
</evidence>
<feature type="active site" description="S-palmitoyl cysteine intermediate" evidence="11">
    <location>
        <position position="180"/>
    </location>
</feature>
<keyword evidence="16" id="KW-1185">Reference proteome</keyword>
<comment type="function">
    <text evidence="11">Mediates the reversible addition of palmitate to target proteins, thereby regulating their membrane association and biological function.</text>
</comment>
<comment type="subcellular location">
    <subcellularLocation>
        <location evidence="11">Endoplasmic reticulum membrane</location>
        <topology evidence="11">Multi-pass membrane protein</topology>
    </subcellularLocation>
    <subcellularLocation>
        <location evidence="1">Membrane</location>
        <topology evidence="1">Multi-pass membrane protein</topology>
    </subcellularLocation>
</comment>
<dbReference type="GO" id="GO:0005789">
    <property type="term" value="C:endoplasmic reticulum membrane"/>
    <property type="evidence" value="ECO:0007669"/>
    <property type="project" value="UniProtKB-SubCell"/>
</dbReference>
<name>A0A0N7L9Q4_9BASI</name>
<feature type="compositionally biased region" description="Low complexity" evidence="13">
    <location>
        <begin position="559"/>
        <end position="569"/>
    </location>
</feature>